<feature type="transmembrane region" description="Helical" evidence="1">
    <location>
        <begin position="34"/>
        <end position="56"/>
    </location>
</feature>
<keyword evidence="1" id="KW-1133">Transmembrane helix</keyword>
<dbReference type="RefSeq" id="WP_218391722.1">
    <property type="nucleotide sequence ID" value="NZ_JAHUZE010000002.1"/>
</dbReference>
<gene>
    <name evidence="2" type="ORF">KJP28_06255</name>
</gene>
<proteinExistence type="predicted"/>
<reference evidence="2 3" key="1">
    <citation type="submission" date="2021-05" db="EMBL/GenBank/DDBJ databases">
        <title>Culturable bacteria isolated from Daya Bay.</title>
        <authorList>
            <person name="Zheng W."/>
            <person name="Yu S."/>
            <person name="Huang Y."/>
        </authorList>
    </citation>
    <scope>NUCLEOTIDE SEQUENCE [LARGE SCALE GENOMIC DNA]</scope>
    <source>
        <strain evidence="2 3">DP4N28-5</strain>
    </source>
</reference>
<keyword evidence="3" id="KW-1185">Reference proteome</keyword>
<evidence type="ECO:0000313" key="2">
    <source>
        <dbReference type="EMBL" id="MBV7378522.1"/>
    </source>
</evidence>
<organism evidence="2 3">
    <name type="scientific">Maritimibacter dapengensis</name>
    <dbReference type="NCBI Taxonomy" id="2836868"/>
    <lineage>
        <taxon>Bacteria</taxon>
        <taxon>Pseudomonadati</taxon>
        <taxon>Pseudomonadota</taxon>
        <taxon>Alphaproteobacteria</taxon>
        <taxon>Rhodobacterales</taxon>
        <taxon>Roseobacteraceae</taxon>
        <taxon>Maritimibacter</taxon>
    </lineage>
</organism>
<sequence length="69" mass="7841">MFDLQVPFFRPLWLRLVTVAVALGWAVFEVVTGSVGFAMIFAALGLYAAWQFFVVWDPKDDDNQRNDDG</sequence>
<keyword evidence="1" id="KW-0472">Membrane</keyword>
<name>A0ABS6SZY7_9RHOB</name>
<dbReference type="EMBL" id="JAHUZE010000002">
    <property type="protein sequence ID" value="MBV7378522.1"/>
    <property type="molecule type" value="Genomic_DNA"/>
</dbReference>
<feature type="transmembrane region" description="Helical" evidence="1">
    <location>
        <begin position="12"/>
        <end position="28"/>
    </location>
</feature>
<dbReference type="Proteomes" id="UP000756530">
    <property type="component" value="Unassembled WGS sequence"/>
</dbReference>
<evidence type="ECO:0000313" key="3">
    <source>
        <dbReference type="Proteomes" id="UP000756530"/>
    </source>
</evidence>
<accession>A0ABS6SZY7</accession>
<comment type="caution">
    <text evidence="2">The sequence shown here is derived from an EMBL/GenBank/DDBJ whole genome shotgun (WGS) entry which is preliminary data.</text>
</comment>
<evidence type="ECO:0000256" key="1">
    <source>
        <dbReference type="SAM" id="Phobius"/>
    </source>
</evidence>
<protein>
    <submittedName>
        <fullName evidence="2">DUF3329 domain-containing protein</fullName>
    </submittedName>
</protein>
<keyword evidence="1" id="KW-0812">Transmembrane</keyword>